<evidence type="ECO:0000313" key="2">
    <source>
        <dbReference type="Proteomes" id="UP001177023"/>
    </source>
</evidence>
<comment type="caution">
    <text evidence="1">The sequence shown here is derived from an EMBL/GenBank/DDBJ whole genome shotgun (WGS) entry which is preliminary data.</text>
</comment>
<evidence type="ECO:0000313" key="1">
    <source>
        <dbReference type="EMBL" id="CAJ0570270.1"/>
    </source>
</evidence>
<sequence length="398" mass="44183">MRIRHRRDCNSRYREMDETPISSRPGQIQYADYFSVHYPNPVQLQSIYSFRVGDSSRKMYLTLTILVLNGYQLVLTDNKPFGSPYNDSIEFANASATVYCASNLENIWLSSDQSKLGHAMARVEMWPESPGIDCVCLKGNASPVATSTIKNDGYSLHAGANEPFILSRQLPSVTNMTIGADCETDCRLRIVIGLSCYLPTSSEDDRVPLMINGTFVLADSCTPPELYVHSPFEGVMQSMTNIGSGAVHTFVADALYHVVLFRTIQPSVDTGGYIEGYTGSIDPEGDKTRLVDTFEMDGRTLISPVKWSDRVATLWFVNGTFDLAFKSLHELHNVDSNVSSVAGSGVYDTLYADELSYGHPADNIVDGSFEWTYNNTDLLGRRRDEREDANAFGMASPR</sequence>
<organism evidence="1 2">
    <name type="scientific">Mesorhabditis spiculigera</name>
    <dbReference type="NCBI Taxonomy" id="96644"/>
    <lineage>
        <taxon>Eukaryota</taxon>
        <taxon>Metazoa</taxon>
        <taxon>Ecdysozoa</taxon>
        <taxon>Nematoda</taxon>
        <taxon>Chromadorea</taxon>
        <taxon>Rhabditida</taxon>
        <taxon>Rhabditina</taxon>
        <taxon>Rhabditomorpha</taxon>
        <taxon>Rhabditoidea</taxon>
        <taxon>Rhabditidae</taxon>
        <taxon>Mesorhabditinae</taxon>
        <taxon>Mesorhabditis</taxon>
    </lineage>
</organism>
<dbReference type="EMBL" id="CATQJA010002278">
    <property type="protein sequence ID" value="CAJ0570270.1"/>
    <property type="molecule type" value="Genomic_DNA"/>
</dbReference>
<feature type="non-terminal residue" evidence="1">
    <location>
        <position position="1"/>
    </location>
</feature>
<name>A0AA36CLK3_9BILA</name>
<dbReference type="AlphaFoldDB" id="A0AA36CLK3"/>
<gene>
    <name evidence="1" type="ORF">MSPICULIGERA_LOCUS8714</name>
</gene>
<protein>
    <submittedName>
        <fullName evidence="1">Uncharacterized protein</fullName>
    </submittedName>
</protein>
<dbReference type="Proteomes" id="UP001177023">
    <property type="component" value="Unassembled WGS sequence"/>
</dbReference>
<keyword evidence="2" id="KW-1185">Reference proteome</keyword>
<accession>A0AA36CLK3</accession>
<reference evidence="1" key="1">
    <citation type="submission" date="2023-06" db="EMBL/GenBank/DDBJ databases">
        <authorList>
            <person name="Delattre M."/>
        </authorList>
    </citation>
    <scope>NUCLEOTIDE SEQUENCE</scope>
    <source>
        <strain evidence="1">AF72</strain>
    </source>
</reference>
<proteinExistence type="predicted"/>